<reference evidence="2 3" key="1">
    <citation type="submission" date="2018-02" db="EMBL/GenBank/DDBJ databases">
        <title>Complete genome of Nitrosopumilus ureaphilus PS0.</title>
        <authorList>
            <person name="Qin W."/>
            <person name="Zheng Y."/>
            <person name="Stahl D.A."/>
        </authorList>
    </citation>
    <scope>NUCLEOTIDE SEQUENCE [LARGE SCALE GENOMIC DNA]</scope>
    <source>
        <strain evidence="2 3">PS0</strain>
    </source>
</reference>
<evidence type="ECO:0000256" key="1">
    <source>
        <dbReference type="SAM" id="Phobius"/>
    </source>
</evidence>
<keyword evidence="3" id="KW-1185">Reference proteome</keyword>
<organism evidence="2 3">
    <name type="scientific">Nitrosopumilus ureiphilus</name>
    <dbReference type="NCBI Taxonomy" id="1470067"/>
    <lineage>
        <taxon>Archaea</taxon>
        <taxon>Nitrososphaerota</taxon>
        <taxon>Nitrososphaeria</taxon>
        <taxon>Nitrosopumilales</taxon>
        <taxon>Nitrosopumilaceae</taxon>
        <taxon>Nitrosopumilus</taxon>
    </lineage>
</organism>
<dbReference type="AlphaFoldDB" id="A0A7D5RD90"/>
<protein>
    <submittedName>
        <fullName evidence="2">Uncharacterized protein</fullName>
    </submittedName>
</protein>
<dbReference type="Proteomes" id="UP000509478">
    <property type="component" value="Chromosome"/>
</dbReference>
<dbReference type="OrthoDB" id="385195at2157"/>
<keyword evidence="1" id="KW-0812">Transmembrane</keyword>
<accession>A0A7D5RD90</accession>
<feature type="transmembrane region" description="Helical" evidence="1">
    <location>
        <begin position="5"/>
        <end position="25"/>
    </location>
</feature>
<dbReference type="GeneID" id="56067408"/>
<dbReference type="EMBL" id="CP026995">
    <property type="protein sequence ID" value="QLH06501.1"/>
    <property type="molecule type" value="Genomic_DNA"/>
</dbReference>
<dbReference type="KEGG" id="nue:C5F50_05005"/>
<dbReference type="RefSeq" id="WP_179372582.1">
    <property type="nucleotide sequence ID" value="NZ_CP026995.1"/>
</dbReference>
<evidence type="ECO:0000313" key="3">
    <source>
        <dbReference type="Proteomes" id="UP000509478"/>
    </source>
</evidence>
<keyword evidence="1" id="KW-0472">Membrane</keyword>
<name>A0A7D5RD90_9ARCH</name>
<sequence length="253" mass="28680">MKIRLLIIIAIVIFSSYIFFSLYSFDESRPFEIPKLQCGKKYIQRGAECHLDPTLIDKNTIIIYDVTDNSGTRMTIAPWSLVINLEENDTVTWVNKGAFTVSVRDFTKEQYGAEYAKNVINKDQHSWKTAEFGPQLQESIQFNNTDIYFYRIDAANDVEMGDIVVLSKETNSLPVHIKAKMAQSIITSNFDILPELVSVGSGGAPGTGVSIGILESELEKHDDAQSYYYEYFKNMIPFDVPITIEFHGPITFD</sequence>
<proteinExistence type="predicted"/>
<gene>
    <name evidence="2" type="ORF">C5F50_05005</name>
</gene>
<evidence type="ECO:0000313" key="2">
    <source>
        <dbReference type="EMBL" id="QLH06501.1"/>
    </source>
</evidence>
<keyword evidence="1" id="KW-1133">Transmembrane helix</keyword>